<comment type="caution">
    <text evidence="5">The sequence shown here is derived from an EMBL/GenBank/DDBJ whole genome shotgun (WGS) entry which is preliminary data.</text>
</comment>
<proteinExistence type="inferred from homology"/>
<evidence type="ECO:0000256" key="2">
    <source>
        <dbReference type="ARBA" id="ARBA00022679"/>
    </source>
</evidence>
<keyword evidence="6" id="KW-1185">Reference proteome</keyword>
<dbReference type="GO" id="GO:0005794">
    <property type="term" value="C:Golgi apparatus"/>
    <property type="evidence" value="ECO:0007669"/>
    <property type="project" value="TreeGrafter"/>
</dbReference>
<evidence type="ECO:0000256" key="3">
    <source>
        <dbReference type="PIRSR" id="PIRSR018153-1"/>
    </source>
</evidence>
<evidence type="ECO:0000256" key="4">
    <source>
        <dbReference type="SAM" id="Phobius"/>
    </source>
</evidence>
<reference evidence="5" key="1">
    <citation type="submission" date="2020-05" db="EMBL/GenBank/DDBJ databases">
        <title>Phylogenomic resolution of chytrid fungi.</title>
        <authorList>
            <person name="Stajich J.E."/>
            <person name="Amses K."/>
            <person name="Simmons R."/>
            <person name="Seto K."/>
            <person name="Myers J."/>
            <person name="Bonds A."/>
            <person name="Quandt C.A."/>
            <person name="Barry K."/>
            <person name="Liu P."/>
            <person name="Grigoriev I."/>
            <person name="Longcore J.E."/>
            <person name="James T.Y."/>
        </authorList>
    </citation>
    <scope>NUCLEOTIDE SEQUENCE</scope>
    <source>
        <strain evidence="5">JEL0476</strain>
    </source>
</reference>
<dbReference type="SUPFAM" id="SSF53448">
    <property type="entry name" value="Nucleotide-diphospho-sugar transferases"/>
    <property type="match status" value="1"/>
</dbReference>
<name>A0AAD5XZJ8_9FUNG</name>
<evidence type="ECO:0000313" key="5">
    <source>
        <dbReference type="EMBL" id="KAJ3222872.1"/>
    </source>
</evidence>
<gene>
    <name evidence="5" type="ORF">HK099_001796</name>
</gene>
<dbReference type="GO" id="GO:0000032">
    <property type="term" value="P:cell wall mannoprotein biosynthetic process"/>
    <property type="evidence" value="ECO:0007669"/>
    <property type="project" value="TreeGrafter"/>
</dbReference>
<dbReference type="PANTHER" id="PTHR31121">
    <property type="entry name" value="ALPHA-1,2 MANNOSYLTRANSFERASE KTR1"/>
    <property type="match status" value="1"/>
</dbReference>
<dbReference type="PIRSF" id="PIRSF018153">
    <property type="entry name" value="Glyco_trans_15"/>
    <property type="match status" value="1"/>
</dbReference>
<dbReference type="GO" id="GO:0000026">
    <property type="term" value="F:alpha-1,2-mannosyltransferase activity"/>
    <property type="evidence" value="ECO:0007669"/>
    <property type="project" value="TreeGrafter"/>
</dbReference>
<keyword evidence="4" id="KW-0812">Transmembrane</keyword>
<organism evidence="5 6">
    <name type="scientific">Clydaea vesicula</name>
    <dbReference type="NCBI Taxonomy" id="447962"/>
    <lineage>
        <taxon>Eukaryota</taxon>
        <taxon>Fungi</taxon>
        <taxon>Fungi incertae sedis</taxon>
        <taxon>Chytridiomycota</taxon>
        <taxon>Chytridiomycota incertae sedis</taxon>
        <taxon>Chytridiomycetes</taxon>
        <taxon>Lobulomycetales</taxon>
        <taxon>Lobulomycetaceae</taxon>
        <taxon>Clydaea</taxon>
    </lineage>
</organism>
<dbReference type="InterPro" id="IPR002685">
    <property type="entry name" value="Glyco_trans_15"/>
</dbReference>
<dbReference type="Gene3D" id="3.90.550.10">
    <property type="entry name" value="Spore Coat Polysaccharide Biosynthesis Protein SpsA, Chain A"/>
    <property type="match status" value="1"/>
</dbReference>
<protein>
    <submittedName>
        <fullName evidence="5">Uncharacterized protein</fullName>
    </submittedName>
</protein>
<evidence type="ECO:0000313" key="6">
    <source>
        <dbReference type="Proteomes" id="UP001211065"/>
    </source>
</evidence>
<dbReference type="Pfam" id="PF01793">
    <property type="entry name" value="Glyco_transf_15"/>
    <property type="match status" value="1"/>
</dbReference>
<dbReference type="AlphaFoldDB" id="A0AAD5XZJ8"/>
<accession>A0AAD5XZJ8</accession>
<keyword evidence="2" id="KW-0808">Transferase</keyword>
<dbReference type="GO" id="GO:0016020">
    <property type="term" value="C:membrane"/>
    <property type="evidence" value="ECO:0007669"/>
    <property type="project" value="InterPro"/>
</dbReference>
<evidence type="ECO:0000256" key="1">
    <source>
        <dbReference type="ARBA" id="ARBA00007677"/>
    </source>
</evidence>
<keyword evidence="4" id="KW-1133">Transmembrane helix</keyword>
<feature type="active site" description="Nucleophile" evidence="3">
    <location>
        <position position="287"/>
    </location>
</feature>
<dbReference type="GO" id="GO:0006487">
    <property type="term" value="P:protein N-linked glycosylation"/>
    <property type="evidence" value="ECO:0007669"/>
    <property type="project" value="TreeGrafter"/>
</dbReference>
<feature type="transmembrane region" description="Helical" evidence="4">
    <location>
        <begin position="9"/>
        <end position="26"/>
    </location>
</feature>
<dbReference type="PANTHER" id="PTHR31121:SF2">
    <property type="entry name" value="MANNOSYLTRANSFERASE KTR5-RELATED"/>
    <property type="match status" value="1"/>
</dbReference>
<dbReference type="EMBL" id="JADGJW010000155">
    <property type="protein sequence ID" value="KAJ3222872.1"/>
    <property type="molecule type" value="Genomic_DNA"/>
</dbReference>
<dbReference type="Proteomes" id="UP001211065">
    <property type="component" value="Unassembled WGS sequence"/>
</dbReference>
<dbReference type="InterPro" id="IPR029044">
    <property type="entry name" value="Nucleotide-diphossugar_trans"/>
</dbReference>
<keyword evidence="4" id="KW-0472">Membrane</keyword>
<sequence length="404" mass="48681">MLLSRRRMLMRLTFYICIILFFYQLYEKIPVGKQEKISLSEILKNERCKKRTCVKCPLRPTTVPSFRVNAAITILCRNEDLEGIKRSLDSFDRNINENLNYPYIFINNVNFSETFKNGVQNHLLMLREKSLNIPIVEYSLIDEKDWGYPEFIDKKKAENVRKSFKSRFISYGRLESYSGPFFMNKDLLKYDYYWRVEPDVDFYCKIDYDPFSLMKEKKFKYGFNMMVKEEMGTIPTLFKTTMDFLKFNNIKPKSLFKMFMVKKNFFLRLFSKEKFYYNGHHFWSNFEIGDFKFFRSKPYQDYFNYLDKSGGFFYERWGDAPVHSLAVGAFLDKNEVHHFSDIGYRHDIAENCPIFPPGKDCGLKCNCVQRPNWMLPFGKGIYSSYWNKIYTWYDFVDEEEELHY</sequence>
<comment type="similarity">
    <text evidence="1">Belongs to the glycosyltransferase 15 family.</text>
</comment>